<dbReference type="InParanoid" id="A0A667WP57"/>
<keyword evidence="2" id="KW-1185">Reference proteome</keyword>
<reference evidence="1" key="2">
    <citation type="submission" date="2025-08" db="UniProtKB">
        <authorList>
            <consortium name="Ensembl"/>
        </authorList>
    </citation>
    <scope>IDENTIFICATION</scope>
</reference>
<proteinExistence type="predicted"/>
<protein>
    <submittedName>
        <fullName evidence="1">Uncharacterized protein</fullName>
    </submittedName>
</protein>
<dbReference type="Proteomes" id="UP000472263">
    <property type="component" value="Chromosome 1"/>
</dbReference>
<reference evidence="1" key="3">
    <citation type="submission" date="2025-09" db="UniProtKB">
        <authorList>
            <consortium name="Ensembl"/>
        </authorList>
    </citation>
    <scope>IDENTIFICATION</scope>
</reference>
<reference evidence="1" key="1">
    <citation type="submission" date="2019-06" db="EMBL/GenBank/DDBJ databases">
        <authorList>
            <consortium name="Wellcome Sanger Institute Data Sharing"/>
        </authorList>
    </citation>
    <scope>NUCLEOTIDE SEQUENCE [LARGE SCALE GENOMIC DNA]</scope>
</reference>
<evidence type="ECO:0000313" key="1">
    <source>
        <dbReference type="Ensembl" id="ENSMMDP00005007255.1"/>
    </source>
</evidence>
<sequence length="34" mass="4150">MAGMIIHSFRWRKYFNSYTLQGRRYVCVPVCHDN</sequence>
<dbReference type="Ensembl" id="ENSMMDT00005007451.1">
    <property type="protein sequence ID" value="ENSMMDP00005007255.1"/>
    <property type="gene ID" value="ENSMMDG00005003953.1"/>
</dbReference>
<evidence type="ECO:0000313" key="2">
    <source>
        <dbReference type="Proteomes" id="UP000472263"/>
    </source>
</evidence>
<accession>A0A667WP57</accession>
<name>A0A667WP57_9TELE</name>
<organism evidence="1 2">
    <name type="scientific">Myripristis murdjan</name>
    <name type="common">pinecone soldierfish</name>
    <dbReference type="NCBI Taxonomy" id="586833"/>
    <lineage>
        <taxon>Eukaryota</taxon>
        <taxon>Metazoa</taxon>
        <taxon>Chordata</taxon>
        <taxon>Craniata</taxon>
        <taxon>Vertebrata</taxon>
        <taxon>Euteleostomi</taxon>
        <taxon>Actinopterygii</taxon>
        <taxon>Neopterygii</taxon>
        <taxon>Teleostei</taxon>
        <taxon>Neoteleostei</taxon>
        <taxon>Acanthomorphata</taxon>
        <taxon>Holocentriformes</taxon>
        <taxon>Holocentridae</taxon>
        <taxon>Myripristis</taxon>
    </lineage>
</organism>
<dbReference type="AlphaFoldDB" id="A0A667WP57"/>